<dbReference type="EMBL" id="JAHVHP010000002">
    <property type="protein sequence ID" value="MBY5951333.1"/>
    <property type="molecule type" value="Genomic_DNA"/>
</dbReference>
<evidence type="ECO:0000256" key="2">
    <source>
        <dbReference type="ARBA" id="ARBA00005833"/>
    </source>
</evidence>
<accession>A0ABS7N4R9</accession>
<dbReference type="PANTHER" id="PTHR10742:SF342">
    <property type="entry name" value="AMINE OXIDASE"/>
    <property type="match status" value="1"/>
</dbReference>
<gene>
    <name evidence="8" type="ORF">KUV23_10135</name>
</gene>
<dbReference type="RefSeq" id="WP_222584047.1">
    <property type="nucleotide sequence ID" value="NZ_JAHVHP010000002.1"/>
</dbReference>
<evidence type="ECO:0000256" key="6">
    <source>
        <dbReference type="ARBA" id="ARBA00047321"/>
    </source>
</evidence>
<evidence type="ECO:0000256" key="3">
    <source>
        <dbReference type="ARBA" id="ARBA00012535"/>
    </source>
</evidence>
<evidence type="ECO:0000256" key="4">
    <source>
        <dbReference type="ARBA" id="ARBA00017871"/>
    </source>
</evidence>
<dbReference type="EC" id="1.13.12.3" evidence="3"/>
<dbReference type="InterPro" id="IPR036188">
    <property type="entry name" value="FAD/NAD-bd_sf"/>
</dbReference>
<proteinExistence type="inferred from homology"/>
<evidence type="ECO:0000256" key="1">
    <source>
        <dbReference type="ARBA" id="ARBA00004814"/>
    </source>
</evidence>
<evidence type="ECO:0000256" key="5">
    <source>
        <dbReference type="ARBA" id="ARBA00023070"/>
    </source>
</evidence>
<keyword evidence="5" id="KW-0073">Auxin biosynthesis</keyword>
<dbReference type="SUPFAM" id="SSF51905">
    <property type="entry name" value="FAD/NAD(P)-binding domain"/>
    <property type="match status" value="1"/>
</dbReference>
<name>A0ABS7N4R9_9BACT</name>
<evidence type="ECO:0000259" key="7">
    <source>
        <dbReference type="Pfam" id="PF01593"/>
    </source>
</evidence>
<evidence type="ECO:0000313" key="8">
    <source>
        <dbReference type="EMBL" id="MBY5951333.1"/>
    </source>
</evidence>
<organism evidence="8 9">
    <name type="scientific">Algoriphagus marincola</name>
    <dbReference type="NCBI Taxonomy" id="264027"/>
    <lineage>
        <taxon>Bacteria</taxon>
        <taxon>Pseudomonadati</taxon>
        <taxon>Bacteroidota</taxon>
        <taxon>Cytophagia</taxon>
        <taxon>Cytophagales</taxon>
        <taxon>Cyclobacteriaceae</taxon>
        <taxon>Algoriphagus</taxon>
    </lineage>
</organism>
<comment type="pathway">
    <text evidence="1">Plant hormone metabolism; auxin biosynthesis.</text>
</comment>
<dbReference type="Pfam" id="PF01593">
    <property type="entry name" value="Amino_oxidase"/>
    <property type="match status" value="1"/>
</dbReference>
<comment type="caution">
    <text evidence="8">The sequence shown here is derived from an EMBL/GenBank/DDBJ whole genome shotgun (WGS) entry which is preliminary data.</text>
</comment>
<dbReference type="InterPro" id="IPR002937">
    <property type="entry name" value="Amino_oxidase"/>
</dbReference>
<dbReference type="PANTHER" id="PTHR10742">
    <property type="entry name" value="FLAVIN MONOAMINE OXIDASE"/>
    <property type="match status" value="1"/>
</dbReference>
<comment type="catalytic activity">
    <reaction evidence="6">
        <text>L-tryptophan + O2 = indole-3-acetamide + CO2 + H2O</text>
        <dbReference type="Rhea" id="RHEA:16165"/>
        <dbReference type="ChEBI" id="CHEBI:15377"/>
        <dbReference type="ChEBI" id="CHEBI:15379"/>
        <dbReference type="ChEBI" id="CHEBI:16031"/>
        <dbReference type="ChEBI" id="CHEBI:16526"/>
        <dbReference type="ChEBI" id="CHEBI:57912"/>
        <dbReference type="EC" id="1.13.12.3"/>
    </reaction>
</comment>
<reference evidence="8 9" key="1">
    <citation type="submission" date="2021-06" db="EMBL/GenBank/DDBJ databases">
        <title>44 bacteria genomes isolated from Dapeng, Shenzhen.</title>
        <authorList>
            <person name="Zheng W."/>
            <person name="Yu S."/>
            <person name="Huang Y."/>
        </authorList>
    </citation>
    <scope>NUCLEOTIDE SEQUENCE [LARGE SCALE GENOMIC DNA]</scope>
    <source>
        <strain evidence="8 9">DP5N14-6</strain>
    </source>
</reference>
<sequence length="556" mass="62460">MSTKTKKTSHSTDVLIVGAGMSGLFAAWRLLKEKPSTKVTILEKMGQVGGRLETTFVDIKGHDGKTYQVHDEEGGMRFVPRGKGMEHLWGLIDALNEENKGNPPAQIRTVDFVMGDDNNRYYIRGKSFTQAEVKASNNAIWASLFNLAPNEQGRKPSDILTAVIDDILNQNCIPLPSSPAEWVHFRNNCTYKNFEGKPIPINQWGFWSILRNYNMSEECIEMLSHIMGFMGPFQDYINAGEGLQILFDFPDPKNAHFQTLEEGFQSLPNALAASIQKAGGSIHLNETVKSVTKTESGYLIESNLGSYTAPTVILAIPKKPLKELIKVSPILSQNEKFMSAVNSVQNMELTKVGLYFKERWWHQIKDINLTNGPNFTDLPLGSVYCFSQFPSDPIADKNYNGPAALTQYTDYIRGNFWKEMQNVGDLYQTEDFPQNPPGTKACSKALVHEIMRQIKLLFGLKEDDQVPNPVLSTYRVWGQDPYGFGYHQYKININDLQEVYPHITSPAENLFVCNESWSPEQGWVEGALIMSDYVLQQKAFGLPAFATDSFASTVNS</sequence>
<dbReference type="InterPro" id="IPR050281">
    <property type="entry name" value="Flavin_monoamine_oxidase"/>
</dbReference>
<dbReference type="Gene3D" id="3.50.50.60">
    <property type="entry name" value="FAD/NAD(P)-binding domain"/>
    <property type="match status" value="2"/>
</dbReference>
<dbReference type="SUPFAM" id="SSF54373">
    <property type="entry name" value="FAD-linked reductases, C-terminal domain"/>
    <property type="match status" value="1"/>
</dbReference>
<comment type="similarity">
    <text evidence="2">Belongs to the tryptophan 2-monooxygenase family.</text>
</comment>
<protein>
    <recommendedName>
        <fullName evidence="4">Tryptophan 2-monooxygenase</fullName>
        <ecNumber evidence="3">1.13.12.3</ecNumber>
    </recommendedName>
</protein>
<evidence type="ECO:0000313" key="9">
    <source>
        <dbReference type="Proteomes" id="UP000766609"/>
    </source>
</evidence>
<keyword evidence="9" id="KW-1185">Reference proteome</keyword>
<feature type="domain" description="Amine oxidase" evidence="7">
    <location>
        <begin position="21"/>
        <end position="391"/>
    </location>
</feature>
<dbReference type="Proteomes" id="UP000766609">
    <property type="component" value="Unassembled WGS sequence"/>
</dbReference>